<keyword evidence="3 9" id="KW-0812">Transmembrane</keyword>
<evidence type="ECO:0000313" key="12">
    <source>
        <dbReference type="Proteomes" id="UP000008144"/>
    </source>
</evidence>
<protein>
    <recommendedName>
        <fullName evidence="10">Ion transport domain-containing protein</fullName>
    </recommendedName>
</protein>
<dbReference type="Pfam" id="PF12796">
    <property type="entry name" value="Ank_2"/>
    <property type="match status" value="1"/>
</dbReference>
<dbReference type="InterPro" id="IPR002110">
    <property type="entry name" value="Ankyrin_rpt"/>
</dbReference>
<dbReference type="OMA" id="CIGQVAV"/>
<evidence type="ECO:0000256" key="4">
    <source>
        <dbReference type="ARBA" id="ARBA00022989"/>
    </source>
</evidence>
<dbReference type="GO" id="GO:0070588">
    <property type="term" value="P:calcium ion transmembrane transport"/>
    <property type="evidence" value="ECO:0000318"/>
    <property type="project" value="GO_Central"/>
</dbReference>
<dbReference type="GO" id="GO:0015279">
    <property type="term" value="F:store-operated calcium channel activity"/>
    <property type="evidence" value="ECO:0000318"/>
    <property type="project" value="GO_Central"/>
</dbReference>
<keyword evidence="2" id="KW-0813">Transport</keyword>
<evidence type="ECO:0000256" key="9">
    <source>
        <dbReference type="SAM" id="Phobius"/>
    </source>
</evidence>
<dbReference type="EMBL" id="EAAA01000447">
    <property type="status" value="NOT_ANNOTATED_CDS"/>
    <property type="molecule type" value="Genomic_DNA"/>
</dbReference>
<name>F6U734_CIOIN</name>
<comment type="subcellular location">
    <subcellularLocation>
        <location evidence="1">Membrane</location>
        <topology evidence="1">Multi-pass membrane protein</topology>
    </subcellularLocation>
</comment>
<dbReference type="Gene3D" id="1.10.287.70">
    <property type="match status" value="1"/>
</dbReference>
<evidence type="ECO:0000256" key="2">
    <source>
        <dbReference type="ARBA" id="ARBA00022448"/>
    </source>
</evidence>
<organism evidence="11 12">
    <name type="scientific">Ciona intestinalis</name>
    <name type="common">Transparent sea squirt</name>
    <name type="synonym">Ascidia intestinalis</name>
    <dbReference type="NCBI Taxonomy" id="7719"/>
    <lineage>
        <taxon>Eukaryota</taxon>
        <taxon>Metazoa</taxon>
        <taxon>Chordata</taxon>
        <taxon>Tunicata</taxon>
        <taxon>Ascidiacea</taxon>
        <taxon>Phlebobranchia</taxon>
        <taxon>Cionidae</taxon>
        <taxon>Ciona</taxon>
    </lineage>
</organism>
<dbReference type="PANTHER" id="PTHR10117:SF54">
    <property type="entry name" value="TRANSIENT RECEPTOR POTENTIAL-GAMMA PROTEIN"/>
    <property type="match status" value="1"/>
</dbReference>
<dbReference type="HOGENOM" id="CLU_005716_4_2_1"/>
<evidence type="ECO:0000256" key="6">
    <source>
        <dbReference type="ARBA" id="ARBA00023136"/>
    </source>
</evidence>
<keyword evidence="6 9" id="KW-0472">Membrane</keyword>
<dbReference type="Gene3D" id="1.25.40.20">
    <property type="entry name" value="Ankyrin repeat-containing domain"/>
    <property type="match status" value="1"/>
</dbReference>
<feature type="transmembrane region" description="Helical" evidence="9">
    <location>
        <begin position="455"/>
        <end position="477"/>
    </location>
</feature>
<dbReference type="SMART" id="SM00248">
    <property type="entry name" value="ANK"/>
    <property type="match status" value="3"/>
</dbReference>
<dbReference type="InterPro" id="IPR002153">
    <property type="entry name" value="TRPC_channel"/>
</dbReference>
<dbReference type="SUPFAM" id="SSF48403">
    <property type="entry name" value="Ankyrin repeat"/>
    <property type="match status" value="1"/>
</dbReference>
<evidence type="ECO:0000256" key="7">
    <source>
        <dbReference type="ARBA" id="ARBA00023303"/>
    </source>
</evidence>
<reference evidence="12" key="1">
    <citation type="journal article" date="2002" name="Science">
        <title>The draft genome of Ciona intestinalis: insights into chordate and vertebrate origins.</title>
        <authorList>
            <person name="Dehal P."/>
            <person name="Satou Y."/>
            <person name="Campbell R.K."/>
            <person name="Chapman J."/>
            <person name="Degnan B."/>
            <person name="De Tomaso A."/>
            <person name="Davidson B."/>
            <person name="Di Gregorio A."/>
            <person name="Gelpke M."/>
            <person name="Goodstein D.M."/>
            <person name="Harafuji N."/>
            <person name="Hastings K.E."/>
            <person name="Ho I."/>
            <person name="Hotta K."/>
            <person name="Huang W."/>
            <person name="Kawashima T."/>
            <person name="Lemaire P."/>
            <person name="Martinez D."/>
            <person name="Meinertzhagen I.A."/>
            <person name="Necula S."/>
            <person name="Nonaka M."/>
            <person name="Putnam N."/>
            <person name="Rash S."/>
            <person name="Saiga H."/>
            <person name="Satake M."/>
            <person name="Terry A."/>
            <person name="Yamada L."/>
            <person name="Wang H.G."/>
            <person name="Awazu S."/>
            <person name="Azumi K."/>
            <person name="Boore J."/>
            <person name="Branno M."/>
            <person name="Chin-Bow S."/>
            <person name="DeSantis R."/>
            <person name="Doyle S."/>
            <person name="Francino P."/>
            <person name="Keys D.N."/>
            <person name="Haga S."/>
            <person name="Hayashi H."/>
            <person name="Hino K."/>
            <person name="Imai K.S."/>
            <person name="Inaba K."/>
            <person name="Kano S."/>
            <person name="Kobayashi K."/>
            <person name="Kobayashi M."/>
            <person name="Lee B.I."/>
            <person name="Makabe K.W."/>
            <person name="Manohar C."/>
            <person name="Matassi G."/>
            <person name="Medina M."/>
            <person name="Mochizuki Y."/>
            <person name="Mount S."/>
            <person name="Morishita T."/>
            <person name="Miura S."/>
            <person name="Nakayama A."/>
            <person name="Nishizaka S."/>
            <person name="Nomoto H."/>
            <person name="Ohta F."/>
            <person name="Oishi K."/>
            <person name="Rigoutsos I."/>
            <person name="Sano M."/>
            <person name="Sasaki A."/>
            <person name="Sasakura Y."/>
            <person name="Shoguchi E."/>
            <person name="Shin-i T."/>
            <person name="Spagnuolo A."/>
            <person name="Stainier D."/>
            <person name="Suzuki M.M."/>
            <person name="Tassy O."/>
            <person name="Takatori N."/>
            <person name="Tokuoka M."/>
            <person name="Yagi K."/>
            <person name="Yoshizaki F."/>
            <person name="Wada S."/>
            <person name="Zhang C."/>
            <person name="Hyatt P.D."/>
            <person name="Larimer F."/>
            <person name="Detter C."/>
            <person name="Doggett N."/>
            <person name="Glavina T."/>
            <person name="Hawkins T."/>
            <person name="Richardson P."/>
            <person name="Lucas S."/>
            <person name="Kohara Y."/>
            <person name="Levine M."/>
            <person name="Satoh N."/>
            <person name="Rokhsar D.S."/>
        </authorList>
    </citation>
    <scope>NUCLEOTIDE SEQUENCE [LARGE SCALE GENOMIC DNA]</scope>
</reference>
<reference evidence="11" key="2">
    <citation type="journal article" date="2008" name="Genome Biol.">
        <title>Improved genome assembly and evidence-based global gene model set for the chordate Ciona intestinalis: new insight into intron and operon populations.</title>
        <authorList>
            <person name="Satou Y."/>
            <person name="Mineta K."/>
            <person name="Ogasawara M."/>
            <person name="Sasakura Y."/>
            <person name="Shoguchi E."/>
            <person name="Ueno K."/>
            <person name="Yamada L."/>
            <person name="Matsumoto J."/>
            <person name="Wasserscheid J."/>
            <person name="Dewar K."/>
            <person name="Wiley G.B."/>
            <person name="Macmil S.L."/>
            <person name="Roe B.A."/>
            <person name="Zeller R.W."/>
            <person name="Hastings K.E."/>
            <person name="Lemaire P."/>
            <person name="Lindquist E."/>
            <person name="Endo T."/>
            <person name="Hotta K."/>
            <person name="Inaba K."/>
        </authorList>
    </citation>
    <scope>NUCLEOTIDE SEQUENCE [LARGE SCALE GENOMIC DNA]</scope>
    <source>
        <strain evidence="11">wild type</strain>
    </source>
</reference>
<dbReference type="GO" id="GO:0051480">
    <property type="term" value="P:regulation of cytosolic calcium ion concentration"/>
    <property type="evidence" value="ECO:0000318"/>
    <property type="project" value="GO_Central"/>
</dbReference>
<feature type="transmembrane region" description="Helical" evidence="9">
    <location>
        <begin position="627"/>
        <end position="648"/>
    </location>
</feature>
<dbReference type="Ensembl" id="ENSCINT00000027145.2">
    <property type="protein sequence ID" value="ENSCINP00000026899.2"/>
    <property type="gene ID" value="ENSCING00000015022.2"/>
</dbReference>
<dbReference type="GO" id="GO:0034703">
    <property type="term" value="C:cation channel complex"/>
    <property type="evidence" value="ECO:0000318"/>
    <property type="project" value="GO_Central"/>
</dbReference>
<dbReference type="Pfam" id="PF00520">
    <property type="entry name" value="Ion_trans"/>
    <property type="match status" value="1"/>
</dbReference>
<evidence type="ECO:0000256" key="1">
    <source>
        <dbReference type="ARBA" id="ARBA00004141"/>
    </source>
</evidence>
<dbReference type="PRINTS" id="PR01097">
    <property type="entry name" value="TRNSRECEPTRP"/>
</dbReference>
<feature type="transmembrane region" description="Helical" evidence="9">
    <location>
        <begin position="538"/>
        <end position="563"/>
    </location>
</feature>
<feature type="transmembrane region" description="Helical" evidence="9">
    <location>
        <begin position="584"/>
        <end position="607"/>
    </location>
</feature>
<comment type="catalytic activity">
    <reaction evidence="8">
        <text>Ca(2+)(in) = Ca(2+)(out)</text>
        <dbReference type="Rhea" id="RHEA:29671"/>
        <dbReference type="ChEBI" id="CHEBI:29108"/>
    </reaction>
</comment>
<feature type="transmembrane region" description="Helical" evidence="9">
    <location>
        <begin position="347"/>
        <end position="367"/>
    </location>
</feature>
<reference evidence="11" key="3">
    <citation type="submission" date="2025-08" db="UniProtKB">
        <authorList>
            <consortium name="Ensembl"/>
        </authorList>
    </citation>
    <scope>IDENTIFICATION</scope>
</reference>
<dbReference type="PANTHER" id="PTHR10117">
    <property type="entry name" value="TRANSIENT RECEPTOR POTENTIAL CHANNEL"/>
    <property type="match status" value="1"/>
</dbReference>
<keyword evidence="12" id="KW-1185">Reference proteome</keyword>
<dbReference type="InterPro" id="IPR036770">
    <property type="entry name" value="Ankyrin_rpt-contain_sf"/>
</dbReference>
<keyword evidence="4 9" id="KW-1133">Transmembrane helix</keyword>
<reference evidence="11" key="4">
    <citation type="submission" date="2025-09" db="UniProtKB">
        <authorList>
            <consortium name="Ensembl"/>
        </authorList>
    </citation>
    <scope>IDENTIFICATION</scope>
</reference>
<accession>F6U734</accession>
<evidence type="ECO:0000256" key="3">
    <source>
        <dbReference type="ARBA" id="ARBA00022692"/>
    </source>
</evidence>
<dbReference type="Proteomes" id="UP000008144">
    <property type="component" value="Chromosome 10"/>
</dbReference>
<feature type="transmembrane region" description="Helical" evidence="9">
    <location>
        <begin position="498"/>
        <end position="518"/>
    </location>
</feature>
<dbReference type="GO" id="GO:0070679">
    <property type="term" value="F:inositol 1,4,5 trisphosphate binding"/>
    <property type="evidence" value="ECO:0000318"/>
    <property type="project" value="GO_Central"/>
</dbReference>
<dbReference type="InterPro" id="IPR005821">
    <property type="entry name" value="Ion_trans_dom"/>
</dbReference>
<evidence type="ECO:0000256" key="8">
    <source>
        <dbReference type="ARBA" id="ARBA00036634"/>
    </source>
</evidence>
<sequence length="710" mass="81880">MLLPFTIQLPNEKKHEKVPKVSKSSIIKAGWTVRRALAVLSPPATCNSFYLETVAKGHILEVKVLFDLFSRKSLKDFERDVVDQNERSALRIAVENKDTNMCELLLKNKVDLGDCLFHAIRIGFLPVVETILEYKPSVDACISELNPYFSPGTTPMVLAACSNDYEIMKLLFKCGHKALEVRDVKSCLYHSNMRGIFTIAIKHNLGLIIKYLFSCISWQLKKYDPMEYCIEHIKDLRKQSDKSYECMDFYKKLEDKTEEYMCSLLDQIRNSDELAKLMRYNYDELIAIKDQNESLSELSNKIELLDTAVKNRLVKVVNHHYSQIELSLVYLKNQHSSFQTDSRLKLLIRRSLLAITFPILCLFYLFAPNTRIGKLMMSPLVLFDCHMASDIMFIGIIFLNTVTKTVQSNYLGSPPTVLEWIALSWIIGKWAQEIEECLNRGWRCYLGDGWNHTDLLALILLTVAIIFRYADCARHSFFIHSHRNNTLLSNDPFEPRKVADALLALAYVFVFLKLLSLSRASRTLGPLQVTLARMMADVSHFLFIFFLVIFAFALGLNELYWVYGTEEGKKSLCSFVGNNTMSESCLKSAGLFSNMWTSLQTLFWSLFGQFNIDDLTLPFQNSFTETVGRTLIAVYHAVAIIVILNMLIAMMSRSYEITSENEEREWKFHRTEMWIRFIRREASRPPPMNLIPNPWGVYKAARQVLRKCLS</sequence>
<evidence type="ECO:0000313" key="11">
    <source>
        <dbReference type="Ensembl" id="ENSCINP00000026899.2"/>
    </source>
</evidence>
<proteinExistence type="predicted"/>
<feature type="domain" description="Ion transport" evidence="10">
    <location>
        <begin position="389"/>
        <end position="660"/>
    </location>
</feature>
<evidence type="ECO:0000256" key="5">
    <source>
        <dbReference type="ARBA" id="ARBA00023065"/>
    </source>
</evidence>
<feature type="transmembrane region" description="Helical" evidence="9">
    <location>
        <begin position="379"/>
        <end position="399"/>
    </location>
</feature>
<dbReference type="InParanoid" id="F6U734"/>
<evidence type="ECO:0000259" key="10">
    <source>
        <dbReference type="Pfam" id="PF00520"/>
    </source>
</evidence>
<dbReference type="AlphaFoldDB" id="F6U734"/>
<dbReference type="GeneTree" id="ENSGT01060000248594"/>
<keyword evidence="5" id="KW-0406">Ion transport</keyword>
<dbReference type="GO" id="GO:0005886">
    <property type="term" value="C:plasma membrane"/>
    <property type="evidence" value="ECO:0000318"/>
    <property type="project" value="GO_Central"/>
</dbReference>
<keyword evidence="7" id="KW-0407">Ion channel</keyword>